<dbReference type="Gene3D" id="1.10.510.10">
    <property type="entry name" value="Transferase(Phosphotransferase) domain 1"/>
    <property type="match status" value="1"/>
</dbReference>
<dbReference type="GO" id="GO:0004674">
    <property type="term" value="F:protein serine/threonine kinase activity"/>
    <property type="evidence" value="ECO:0007669"/>
    <property type="project" value="UniProtKB-KW"/>
</dbReference>
<dbReference type="InParanoid" id="A0A251TZ72"/>
<evidence type="ECO:0000256" key="9">
    <source>
        <dbReference type="ARBA" id="ARBA00022840"/>
    </source>
</evidence>
<feature type="domain" description="Protein kinase" evidence="20">
    <location>
        <begin position="426"/>
        <end position="702"/>
    </location>
</feature>
<dbReference type="SUPFAM" id="SSF56112">
    <property type="entry name" value="Protein kinase-like (PK-like)"/>
    <property type="match status" value="1"/>
</dbReference>
<dbReference type="PROSITE" id="PS50011">
    <property type="entry name" value="PROTEIN_KINASE_DOM"/>
    <property type="match status" value="1"/>
</dbReference>
<evidence type="ECO:0000256" key="13">
    <source>
        <dbReference type="ARBA" id="ARBA00023170"/>
    </source>
</evidence>
<keyword evidence="5 19" id="KW-0812">Transmembrane</keyword>
<keyword evidence="6" id="KW-0732">Signal</keyword>
<evidence type="ECO:0000259" key="21">
    <source>
        <dbReference type="PROSITE" id="PS50927"/>
    </source>
</evidence>
<evidence type="ECO:0000256" key="18">
    <source>
        <dbReference type="PROSITE-ProRule" id="PRU10141"/>
    </source>
</evidence>
<feature type="domain" description="Bulb-type lectin" evidence="21">
    <location>
        <begin position="1"/>
        <end position="62"/>
    </location>
</feature>
<accession>A0A251TZ72</accession>
<dbReference type="EMBL" id="CM007898">
    <property type="protein sequence ID" value="OTG16069.1"/>
    <property type="molecule type" value="Genomic_DNA"/>
</dbReference>
<dbReference type="PROSITE" id="PS00107">
    <property type="entry name" value="PROTEIN_KINASE_ATP"/>
    <property type="match status" value="1"/>
</dbReference>
<evidence type="ECO:0000256" key="19">
    <source>
        <dbReference type="SAM" id="Phobius"/>
    </source>
</evidence>
<evidence type="ECO:0000256" key="7">
    <source>
        <dbReference type="ARBA" id="ARBA00022741"/>
    </source>
</evidence>
<dbReference type="InterPro" id="IPR017441">
    <property type="entry name" value="Protein_kinase_ATP_BS"/>
</dbReference>
<dbReference type="InterPro" id="IPR000719">
    <property type="entry name" value="Prot_kinase_dom"/>
</dbReference>
<keyword evidence="14" id="KW-0325">Glycoprotein</keyword>
<keyword evidence="13" id="KW-0675">Receptor</keyword>
<dbReference type="GO" id="GO:0048544">
    <property type="term" value="P:recognition of pollen"/>
    <property type="evidence" value="ECO:0007669"/>
    <property type="project" value="InterPro"/>
</dbReference>
<dbReference type="InterPro" id="IPR003609">
    <property type="entry name" value="Pan_app"/>
</dbReference>
<dbReference type="Gene3D" id="3.30.200.20">
    <property type="entry name" value="Phosphorylase Kinase, domain 1"/>
    <property type="match status" value="1"/>
</dbReference>
<protein>
    <recommendedName>
        <fullName evidence="17">Receptor-like serine/threonine-protein kinase</fullName>
        <ecNumber evidence="17">2.7.11.1</ecNumber>
    </recommendedName>
</protein>
<evidence type="ECO:0000256" key="4">
    <source>
        <dbReference type="ARBA" id="ARBA00022679"/>
    </source>
</evidence>
<keyword evidence="10 19" id="KW-1133">Transmembrane helix</keyword>
<dbReference type="GO" id="GO:0016020">
    <property type="term" value="C:membrane"/>
    <property type="evidence" value="ECO:0007669"/>
    <property type="project" value="UniProtKB-SubCell"/>
</dbReference>
<dbReference type="SUPFAM" id="SSF51110">
    <property type="entry name" value="alpha-D-mannose-specific plant lectins"/>
    <property type="match status" value="1"/>
</dbReference>
<feature type="transmembrane region" description="Helical" evidence="19">
    <location>
        <begin position="372"/>
        <end position="393"/>
    </location>
</feature>
<reference evidence="24" key="1">
    <citation type="journal article" date="2017" name="Nature">
        <title>The sunflower genome provides insights into oil metabolism, flowering and Asterid evolution.</title>
        <authorList>
            <person name="Badouin H."/>
            <person name="Gouzy J."/>
            <person name="Grassa C.J."/>
            <person name="Murat F."/>
            <person name="Staton S.E."/>
            <person name="Cottret L."/>
            <person name="Lelandais-Briere C."/>
            <person name="Owens G.L."/>
            <person name="Carrere S."/>
            <person name="Mayjonade B."/>
            <person name="Legrand L."/>
            <person name="Gill N."/>
            <person name="Kane N.C."/>
            <person name="Bowers J.E."/>
            <person name="Hubner S."/>
            <person name="Bellec A."/>
            <person name="Berard A."/>
            <person name="Berges H."/>
            <person name="Blanchet N."/>
            <person name="Boniface M.C."/>
            <person name="Brunel D."/>
            <person name="Catrice O."/>
            <person name="Chaidir N."/>
            <person name="Claudel C."/>
            <person name="Donnadieu C."/>
            <person name="Faraut T."/>
            <person name="Fievet G."/>
            <person name="Helmstetter N."/>
            <person name="King M."/>
            <person name="Knapp S.J."/>
            <person name="Lai Z."/>
            <person name="Le Paslier M.C."/>
            <person name="Lippi Y."/>
            <person name="Lorenzon L."/>
            <person name="Mandel J.R."/>
            <person name="Marage G."/>
            <person name="Marchand G."/>
            <person name="Marquand E."/>
            <person name="Bret-Mestries E."/>
            <person name="Morien E."/>
            <person name="Nambeesan S."/>
            <person name="Nguyen T."/>
            <person name="Pegot-Espagnet P."/>
            <person name="Pouilly N."/>
            <person name="Raftis F."/>
            <person name="Sallet E."/>
            <person name="Schiex T."/>
            <person name="Thomas J."/>
            <person name="Vandecasteele C."/>
            <person name="Vares D."/>
            <person name="Vear F."/>
            <person name="Vautrin S."/>
            <person name="Crespi M."/>
            <person name="Mangin B."/>
            <person name="Burke J.M."/>
            <person name="Salse J."/>
            <person name="Munos S."/>
            <person name="Vincourt P."/>
            <person name="Rieseberg L.H."/>
            <person name="Langlade N.B."/>
        </authorList>
    </citation>
    <scope>NUCLEOTIDE SEQUENCE [LARGE SCALE GENOMIC DNA]</scope>
    <source>
        <strain evidence="24">cv. SF193</strain>
    </source>
</reference>
<comment type="catalytic activity">
    <reaction evidence="15 17">
        <text>L-threonyl-[protein] + ATP = O-phospho-L-threonyl-[protein] + ADP + H(+)</text>
        <dbReference type="Rhea" id="RHEA:46608"/>
        <dbReference type="Rhea" id="RHEA-COMP:11060"/>
        <dbReference type="Rhea" id="RHEA-COMP:11605"/>
        <dbReference type="ChEBI" id="CHEBI:15378"/>
        <dbReference type="ChEBI" id="CHEBI:30013"/>
        <dbReference type="ChEBI" id="CHEBI:30616"/>
        <dbReference type="ChEBI" id="CHEBI:61977"/>
        <dbReference type="ChEBI" id="CHEBI:456216"/>
        <dbReference type="EC" id="2.7.11.1"/>
    </reaction>
</comment>
<dbReference type="FunFam" id="1.10.510.10:FF:000537">
    <property type="entry name" value="Putative receptor-like protein kinase"/>
    <property type="match status" value="1"/>
</dbReference>
<name>A0A251TZ72_HELAN</name>
<evidence type="ECO:0000256" key="1">
    <source>
        <dbReference type="ARBA" id="ARBA00004479"/>
    </source>
</evidence>
<evidence type="ECO:0000313" key="24">
    <source>
        <dbReference type="Proteomes" id="UP000215914"/>
    </source>
</evidence>
<keyword evidence="8 17" id="KW-0418">Kinase</keyword>
<keyword evidence="11 19" id="KW-0472">Membrane</keyword>
<evidence type="ECO:0000256" key="8">
    <source>
        <dbReference type="ARBA" id="ARBA00022777"/>
    </source>
</evidence>
<dbReference type="PROSITE" id="PS50927">
    <property type="entry name" value="BULB_LECTIN"/>
    <property type="match status" value="1"/>
</dbReference>
<dbReference type="OMA" id="AGQSNVW"/>
<dbReference type="InterPro" id="IPR011009">
    <property type="entry name" value="Kinase-like_dom_sf"/>
</dbReference>
<keyword evidence="7 17" id="KW-0547">Nucleotide-binding</keyword>
<evidence type="ECO:0000256" key="10">
    <source>
        <dbReference type="ARBA" id="ARBA00022989"/>
    </source>
</evidence>
<dbReference type="CDD" id="cd14066">
    <property type="entry name" value="STKc_IRAK"/>
    <property type="match status" value="1"/>
</dbReference>
<organism evidence="23 24">
    <name type="scientific">Helianthus annuus</name>
    <name type="common">Common sunflower</name>
    <dbReference type="NCBI Taxonomy" id="4232"/>
    <lineage>
        <taxon>Eukaryota</taxon>
        <taxon>Viridiplantae</taxon>
        <taxon>Streptophyta</taxon>
        <taxon>Embryophyta</taxon>
        <taxon>Tracheophyta</taxon>
        <taxon>Spermatophyta</taxon>
        <taxon>Magnoliopsida</taxon>
        <taxon>eudicotyledons</taxon>
        <taxon>Gunneridae</taxon>
        <taxon>Pentapetalae</taxon>
        <taxon>asterids</taxon>
        <taxon>campanulids</taxon>
        <taxon>Asterales</taxon>
        <taxon>Asteraceae</taxon>
        <taxon>Asteroideae</taxon>
        <taxon>Heliantheae alliance</taxon>
        <taxon>Heliantheae</taxon>
        <taxon>Helianthus</taxon>
    </lineage>
</organism>
<dbReference type="CDD" id="cd01098">
    <property type="entry name" value="PAN_AP_plant"/>
    <property type="match status" value="1"/>
</dbReference>
<keyword evidence="2 17" id="KW-0723">Serine/threonine-protein kinase</keyword>
<evidence type="ECO:0000259" key="22">
    <source>
        <dbReference type="PROSITE" id="PS50948"/>
    </source>
</evidence>
<dbReference type="Proteomes" id="UP000215914">
    <property type="component" value="Chromosome 9"/>
</dbReference>
<proteinExistence type="inferred from homology"/>
<comment type="catalytic activity">
    <reaction evidence="16 17">
        <text>L-seryl-[protein] + ATP = O-phospho-L-seryl-[protein] + ADP + H(+)</text>
        <dbReference type="Rhea" id="RHEA:17989"/>
        <dbReference type="Rhea" id="RHEA-COMP:9863"/>
        <dbReference type="Rhea" id="RHEA-COMP:11604"/>
        <dbReference type="ChEBI" id="CHEBI:15378"/>
        <dbReference type="ChEBI" id="CHEBI:29999"/>
        <dbReference type="ChEBI" id="CHEBI:30616"/>
        <dbReference type="ChEBI" id="CHEBI:83421"/>
        <dbReference type="ChEBI" id="CHEBI:456216"/>
        <dbReference type="EC" id="2.7.11.1"/>
    </reaction>
</comment>
<keyword evidence="24" id="KW-1185">Reference proteome</keyword>
<dbReference type="OrthoDB" id="619632at2759"/>
<dbReference type="InterPro" id="IPR036426">
    <property type="entry name" value="Bulb-type_lectin_dom_sf"/>
</dbReference>
<feature type="binding site" evidence="18">
    <location>
        <position position="454"/>
    </location>
    <ligand>
        <name>ATP</name>
        <dbReference type="ChEBI" id="CHEBI:30616"/>
    </ligand>
</feature>
<evidence type="ECO:0000256" key="3">
    <source>
        <dbReference type="ARBA" id="ARBA00022536"/>
    </source>
</evidence>
<dbReference type="AlphaFoldDB" id="A0A251TZ72"/>
<dbReference type="PROSITE" id="PS00108">
    <property type="entry name" value="PROTEIN_KINASE_ST"/>
    <property type="match status" value="1"/>
</dbReference>
<evidence type="ECO:0000256" key="2">
    <source>
        <dbReference type="ARBA" id="ARBA00022527"/>
    </source>
</evidence>
<evidence type="ECO:0000313" key="23">
    <source>
        <dbReference type="EMBL" id="OTG16069.1"/>
    </source>
</evidence>
<dbReference type="InterPro" id="IPR001480">
    <property type="entry name" value="Bulb-type_lectin_dom"/>
</dbReference>
<feature type="domain" description="Apple" evidence="22">
    <location>
        <begin position="248"/>
        <end position="329"/>
    </location>
</feature>
<dbReference type="PROSITE" id="PS50948">
    <property type="entry name" value="PAN"/>
    <property type="match status" value="1"/>
</dbReference>
<evidence type="ECO:0000256" key="14">
    <source>
        <dbReference type="ARBA" id="ARBA00023180"/>
    </source>
</evidence>
<comment type="subcellular location">
    <subcellularLocation>
        <location evidence="1">Membrane</location>
        <topology evidence="1">Single-pass type I membrane protein</topology>
    </subcellularLocation>
</comment>
<dbReference type="SMART" id="SM00473">
    <property type="entry name" value="PAN_AP"/>
    <property type="match status" value="1"/>
</dbReference>
<dbReference type="SMART" id="SM00220">
    <property type="entry name" value="S_TKc"/>
    <property type="match status" value="1"/>
</dbReference>
<dbReference type="PANTHER" id="PTHR47974">
    <property type="entry name" value="OS07G0415500 PROTEIN"/>
    <property type="match status" value="1"/>
</dbReference>
<keyword evidence="4 17" id="KW-0808">Transferase</keyword>
<dbReference type="Pfam" id="PF00954">
    <property type="entry name" value="S_locus_glycop"/>
    <property type="match status" value="1"/>
</dbReference>
<dbReference type="Gene3D" id="2.90.10.10">
    <property type="entry name" value="Bulb-type lectin domain"/>
    <property type="match status" value="2"/>
</dbReference>
<evidence type="ECO:0000256" key="15">
    <source>
        <dbReference type="ARBA" id="ARBA00047899"/>
    </source>
</evidence>
<dbReference type="PANTHER" id="PTHR47974:SF3">
    <property type="entry name" value="RECEPTOR-LIKE SERINE_THREONINE-PROTEIN KINASE"/>
    <property type="match status" value="1"/>
</dbReference>
<dbReference type="InterPro" id="IPR024171">
    <property type="entry name" value="SRK-like_kinase"/>
</dbReference>
<dbReference type="PIRSF" id="PIRSF000641">
    <property type="entry name" value="SRK"/>
    <property type="match status" value="1"/>
</dbReference>
<dbReference type="GO" id="GO:0106310">
    <property type="term" value="F:protein serine kinase activity"/>
    <property type="evidence" value="ECO:0007669"/>
    <property type="project" value="RHEA"/>
</dbReference>
<keyword evidence="3" id="KW-0245">EGF-like domain</keyword>
<dbReference type="GO" id="GO:0005524">
    <property type="term" value="F:ATP binding"/>
    <property type="evidence" value="ECO:0007669"/>
    <property type="project" value="UniProtKB-UniRule"/>
</dbReference>
<dbReference type="GO" id="GO:0004672">
    <property type="term" value="F:protein kinase activity"/>
    <property type="evidence" value="ECO:0000318"/>
    <property type="project" value="GO_Central"/>
</dbReference>
<dbReference type="Pfam" id="PF00069">
    <property type="entry name" value="Pkinase"/>
    <property type="match status" value="1"/>
</dbReference>
<evidence type="ECO:0000259" key="20">
    <source>
        <dbReference type="PROSITE" id="PS50011"/>
    </source>
</evidence>
<dbReference type="Pfam" id="PF01453">
    <property type="entry name" value="B_lectin"/>
    <property type="match status" value="1"/>
</dbReference>
<gene>
    <name evidence="23" type="ORF">HannXRQ_Chr09g0267351</name>
</gene>
<dbReference type="FunFam" id="3.30.200.20:FF:000059">
    <property type="entry name" value="S-receptor-like serine/threonine-protein kinase"/>
    <property type="match status" value="1"/>
</dbReference>
<evidence type="ECO:0000256" key="6">
    <source>
        <dbReference type="ARBA" id="ARBA00022729"/>
    </source>
</evidence>
<dbReference type="InterPro" id="IPR008271">
    <property type="entry name" value="Ser/Thr_kinase_AS"/>
</dbReference>
<evidence type="ECO:0000256" key="12">
    <source>
        <dbReference type="ARBA" id="ARBA00023157"/>
    </source>
</evidence>
<evidence type="ECO:0000256" key="17">
    <source>
        <dbReference type="PIRNR" id="PIRNR000641"/>
    </source>
</evidence>
<keyword evidence="9 17" id="KW-0067">ATP-binding</keyword>
<dbReference type="EC" id="2.7.11.1" evidence="17"/>
<sequence>MESSLSSLLKTGNLVLRDAYQRVPIWTTSTKDSTETAMLRLNNSGNLFIQTRDGKVLWQSFDFPTNTLLPNQPLTKLVSLVSSRSSTNHSSGFYKLFFDNDNVVRLVYSDSRLTGIYWPNPEFRAWESGRNIYGSQRIATMDSSGHFISTDDLVFNTSDAGDQPSRRLTIDFDGNFRAYSLDESRGIWQVTWQAMSEGCKIHGSCGENSTCSNDPVHGRKCSCIPNHRMINLTDWSYGCEPEFKPTSCGNSEYNFLLLPHSDFWGYDSRYMPNTTLSECKQECIKRCSCKGFQFKYDWNKGFSICYPKFLLVNGLRSANFNGSMYLKVPKSVPLSLNNSRDVQGFKLNCSVKTTIQLDRSYDRNHQKESIKFLMLTAYVVGALEIICISYFFYGTRSRLSTQGQGYLQAATGFRRFSYAELKKASKNFSEEIGRGGGGIVYKGVLSDNRVVAIKHLNEFSNRQDEAELLAEISTLGSLNHMNLIEIWGYCAEGKHRLLVYEYMENGSLSQNLQSNKLDWDKRLDIALGTAKGLAYLHEECLEWILHCDVKPHNILLDRDYKPKVADFGLSKLLDRNGTRDLEFTRARGTRGYMAPEWLFVNLPITSKVDVYSYGVVMLEMITGTSQCGGSEGRLDSWVREKIIAAGGKNDWIREVVDSTVDGNYNMSTMGALIKVALRCCEEDKDARPTMSQVVDMLLHVEEDD</sequence>
<evidence type="ECO:0000256" key="11">
    <source>
        <dbReference type="ARBA" id="ARBA00023136"/>
    </source>
</evidence>
<evidence type="ECO:0000256" key="16">
    <source>
        <dbReference type="ARBA" id="ARBA00048679"/>
    </source>
</evidence>
<dbReference type="InterPro" id="IPR000858">
    <property type="entry name" value="S_locus_glycoprot_dom"/>
</dbReference>
<evidence type="ECO:0000256" key="5">
    <source>
        <dbReference type="ARBA" id="ARBA00022692"/>
    </source>
</evidence>
<keyword evidence="12" id="KW-1015">Disulfide bond</keyword>
<comment type="similarity">
    <text evidence="17">Belongs to the protein kinase superfamily. Ser/Thr protein kinase family.</text>
</comment>